<keyword evidence="2" id="KW-0732">Signal</keyword>
<feature type="region of interest" description="Disordered" evidence="1">
    <location>
        <begin position="81"/>
        <end position="119"/>
    </location>
</feature>
<dbReference type="EMBL" id="CAUYUJ010014273">
    <property type="protein sequence ID" value="CAK0839156.1"/>
    <property type="molecule type" value="Genomic_DNA"/>
</dbReference>
<organism evidence="3 4">
    <name type="scientific">Prorocentrum cordatum</name>
    <dbReference type="NCBI Taxonomy" id="2364126"/>
    <lineage>
        <taxon>Eukaryota</taxon>
        <taxon>Sar</taxon>
        <taxon>Alveolata</taxon>
        <taxon>Dinophyceae</taxon>
        <taxon>Prorocentrales</taxon>
        <taxon>Prorocentraceae</taxon>
        <taxon>Prorocentrum</taxon>
    </lineage>
</organism>
<sequence length="174" mass="18145">MGPERKTRGRAAFCCAGVLAALAAAMVAQRCFAVSGPPPLPAAPAAQRQQPPSCGHGAGGALCAGGAGQLAAAGAPPLAVGGPAAFAGGARQTETREVGVQMQNGKKGRADSSPGWSNYKGFRIHSEMARMATRKGRKMTKRKIMRGQKTNLFPGNYESHKFARIQKMPTSRKR</sequence>
<gene>
    <name evidence="3" type="ORF">PCOR1329_LOCUS34907</name>
</gene>
<reference evidence="3" key="1">
    <citation type="submission" date="2023-10" db="EMBL/GenBank/DDBJ databases">
        <authorList>
            <person name="Chen Y."/>
            <person name="Shah S."/>
            <person name="Dougan E. K."/>
            <person name="Thang M."/>
            <person name="Chan C."/>
        </authorList>
    </citation>
    <scope>NUCLEOTIDE SEQUENCE [LARGE SCALE GENOMIC DNA]</scope>
</reference>
<evidence type="ECO:0000256" key="1">
    <source>
        <dbReference type="SAM" id="MobiDB-lite"/>
    </source>
</evidence>
<evidence type="ECO:0000256" key="2">
    <source>
        <dbReference type="SAM" id="SignalP"/>
    </source>
</evidence>
<keyword evidence="4" id="KW-1185">Reference proteome</keyword>
<proteinExistence type="predicted"/>
<name>A0ABN9T2G3_9DINO</name>
<feature type="chain" id="PRO_5045037010" description="50S ribosomal protein L35" evidence="2">
    <location>
        <begin position="34"/>
        <end position="174"/>
    </location>
</feature>
<feature type="signal peptide" evidence="2">
    <location>
        <begin position="1"/>
        <end position="33"/>
    </location>
</feature>
<protein>
    <recommendedName>
        <fullName evidence="5">50S ribosomal protein L35</fullName>
    </recommendedName>
</protein>
<feature type="compositionally biased region" description="Low complexity" evidence="1">
    <location>
        <begin position="81"/>
        <end position="90"/>
    </location>
</feature>
<evidence type="ECO:0000313" key="4">
    <source>
        <dbReference type="Proteomes" id="UP001189429"/>
    </source>
</evidence>
<accession>A0ABN9T2G3</accession>
<comment type="caution">
    <text evidence="3">The sequence shown here is derived from an EMBL/GenBank/DDBJ whole genome shotgun (WGS) entry which is preliminary data.</text>
</comment>
<evidence type="ECO:0000313" key="3">
    <source>
        <dbReference type="EMBL" id="CAK0839156.1"/>
    </source>
</evidence>
<evidence type="ECO:0008006" key="5">
    <source>
        <dbReference type="Google" id="ProtNLM"/>
    </source>
</evidence>
<feature type="region of interest" description="Disordered" evidence="1">
    <location>
        <begin position="134"/>
        <end position="174"/>
    </location>
</feature>
<feature type="compositionally biased region" description="Basic residues" evidence="1">
    <location>
        <begin position="134"/>
        <end position="146"/>
    </location>
</feature>
<dbReference type="Proteomes" id="UP001189429">
    <property type="component" value="Unassembled WGS sequence"/>
</dbReference>